<evidence type="ECO:0000259" key="2">
    <source>
        <dbReference type="Pfam" id="PF13966"/>
    </source>
</evidence>
<proteinExistence type="predicted"/>
<dbReference type="InterPro" id="IPR000477">
    <property type="entry name" value="RT_dom"/>
</dbReference>
<organism evidence="3 4">
    <name type="scientific">Prunus persica</name>
    <name type="common">Peach</name>
    <name type="synonym">Amygdalus persica</name>
    <dbReference type="NCBI Taxonomy" id="3760"/>
    <lineage>
        <taxon>Eukaryota</taxon>
        <taxon>Viridiplantae</taxon>
        <taxon>Streptophyta</taxon>
        <taxon>Embryophyta</taxon>
        <taxon>Tracheophyta</taxon>
        <taxon>Spermatophyta</taxon>
        <taxon>Magnoliopsida</taxon>
        <taxon>eudicotyledons</taxon>
        <taxon>Gunneridae</taxon>
        <taxon>Pentapetalae</taxon>
        <taxon>rosids</taxon>
        <taxon>fabids</taxon>
        <taxon>Rosales</taxon>
        <taxon>Rosaceae</taxon>
        <taxon>Amygdaloideae</taxon>
        <taxon>Amygdaleae</taxon>
        <taxon>Prunus</taxon>
    </lineage>
</organism>
<dbReference type="STRING" id="3760.M5VT81"/>
<dbReference type="EMBL" id="CM007657">
    <property type="protein sequence ID" value="ONH94291.1"/>
    <property type="molecule type" value="Genomic_DNA"/>
</dbReference>
<dbReference type="Gramene" id="ONH94291">
    <property type="protein sequence ID" value="ONH94291"/>
    <property type="gene ID" value="PRUPE_7G008600"/>
</dbReference>
<protein>
    <recommendedName>
        <fullName evidence="5">Reverse transcriptase domain-containing protein</fullName>
    </recommendedName>
</protein>
<dbReference type="InterPro" id="IPR026960">
    <property type="entry name" value="RVT-Znf"/>
</dbReference>
<dbReference type="PANTHER" id="PTHR33116">
    <property type="entry name" value="REVERSE TRANSCRIPTASE ZINC-BINDING DOMAIN-CONTAINING PROTEIN-RELATED-RELATED"/>
    <property type="match status" value="1"/>
</dbReference>
<dbReference type="AlphaFoldDB" id="M5VT81"/>
<dbReference type="Pfam" id="PF13966">
    <property type="entry name" value="zf-RVT"/>
    <property type="match status" value="1"/>
</dbReference>
<dbReference type="Proteomes" id="UP000006882">
    <property type="component" value="Chromosome G7"/>
</dbReference>
<dbReference type="Pfam" id="PF00078">
    <property type="entry name" value="RVT_1"/>
    <property type="match status" value="1"/>
</dbReference>
<name>M5VT81_PRUPE</name>
<evidence type="ECO:0000259" key="1">
    <source>
        <dbReference type="Pfam" id="PF00078"/>
    </source>
</evidence>
<gene>
    <name evidence="3" type="ORF">PRUPE_7G008600</name>
</gene>
<evidence type="ECO:0000313" key="3">
    <source>
        <dbReference type="EMBL" id="ONH94291.1"/>
    </source>
</evidence>
<evidence type="ECO:0000313" key="4">
    <source>
        <dbReference type="Proteomes" id="UP000006882"/>
    </source>
</evidence>
<accession>M5VT81</accession>
<feature type="domain" description="Reverse transcriptase" evidence="1">
    <location>
        <begin position="135"/>
        <end position="286"/>
    </location>
</feature>
<evidence type="ECO:0008006" key="5">
    <source>
        <dbReference type="Google" id="ProtNLM"/>
    </source>
</evidence>
<dbReference type="PANTHER" id="PTHR33116:SF86">
    <property type="entry name" value="REVERSE TRANSCRIPTASE DOMAIN-CONTAINING PROTEIN"/>
    <property type="match status" value="1"/>
</dbReference>
<dbReference type="OMA" id="IEINDIC"/>
<feature type="domain" description="Reverse transcriptase zinc-binding" evidence="2">
    <location>
        <begin position="528"/>
        <end position="625"/>
    </location>
</feature>
<dbReference type="eggNOG" id="KOG1075">
    <property type="taxonomic scope" value="Eukaryota"/>
</dbReference>
<dbReference type="HOGENOM" id="CLU_000680_33_0_1"/>
<keyword evidence="4" id="KW-1185">Reference proteome</keyword>
<sequence>MVLVCKPSGNRHIKLFKFGAHWIKEEESYQIVNRCWQSQVGGSWIKRWHKKLRMCKGQLQGWSRSKFKNNRHEVEVKEAVFQMGGMKAPGPNGFQGMFYQTYWDTILAEVQGTMKDFFEIQDNIILAHEVFHYLKLRKSKKVFEMGVKLDMNKAYDCVEWDFLEAMMIRMGFTVRWVELIMSCIRTGDPLSPYLFLLVSEVLSLLVLKACESGFLQGIKLRRSGPTLSHLMFTDDTLIFLRATEQNYTNMVQLLNAYCRASGQQISLAKSTIFFSPNTPSNLGHQICHILAMPRREALLYIKEKIMSKIQGWKQQLLLQACGEVLLKAMVQAVLAYPMHIFVFPSKICKEIDLLMNSLSLSKQSGGMGFRDLHEFNLALIAKQYWRLITEPDSLWAKTLKDLYFPNENFLQARKGSRASWAWASLLQGGDILLQGAHWQVLDGSQVRLWVDNWIPGFEGGRLQPATNGMVDLEQTINSIINFDTCNWDLNPIRHLIDDRAAEAIAKIKFASPRNKDRLVWLFEKNGCYSVKSGYHWLHSSSTSRQQNRPSSSRDVDVACWKFVWRITAPPKICNFIWRAVRNGIATKENLFRRKMSTSLICSICGEFVESVEHLLLLCPWVEPVWFGGQLNIKIDKGAITSACRRTSSLNAIQHMSYSVEVFTHMSNWNS</sequence>
<reference evidence="3 4" key="1">
    <citation type="journal article" date="2013" name="Nat. Genet.">
        <title>The high-quality draft genome of peach (Prunus persica) identifies unique patterns of genetic diversity, domestication and genome evolution.</title>
        <authorList>
            <consortium name="International Peach Genome Initiative"/>
            <person name="Verde I."/>
            <person name="Abbott A.G."/>
            <person name="Scalabrin S."/>
            <person name="Jung S."/>
            <person name="Shu S."/>
            <person name="Marroni F."/>
            <person name="Zhebentyayeva T."/>
            <person name="Dettori M.T."/>
            <person name="Grimwood J."/>
            <person name="Cattonaro F."/>
            <person name="Zuccolo A."/>
            <person name="Rossini L."/>
            <person name="Jenkins J."/>
            <person name="Vendramin E."/>
            <person name="Meisel L.A."/>
            <person name="Decroocq V."/>
            <person name="Sosinski B."/>
            <person name="Prochnik S."/>
            <person name="Mitros T."/>
            <person name="Policriti A."/>
            <person name="Cipriani G."/>
            <person name="Dondini L."/>
            <person name="Ficklin S."/>
            <person name="Goodstein D.M."/>
            <person name="Xuan P."/>
            <person name="Del Fabbro C."/>
            <person name="Aramini V."/>
            <person name="Copetti D."/>
            <person name="Gonzalez S."/>
            <person name="Horner D.S."/>
            <person name="Falchi R."/>
            <person name="Lucas S."/>
            <person name="Mica E."/>
            <person name="Maldonado J."/>
            <person name="Lazzari B."/>
            <person name="Bielenberg D."/>
            <person name="Pirona R."/>
            <person name="Miculan M."/>
            <person name="Barakat A."/>
            <person name="Testolin R."/>
            <person name="Stella A."/>
            <person name="Tartarini S."/>
            <person name="Tonutti P."/>
            <person name="Arus P."/>
            <person name="Orellana A."/>
            <person name="Wells C."/>
            <person name="Main D."/>
            <person name="Vizzotto G."/>
            <person name="Silva H."/>
            <person name="Salamini F."/>
            <person name="Schmutz J."/>
            <person name="Morgante M."/>
            <person name="Rokhsar D.S."/>
        </authorList>
    </citation>
    <scope>NUCLEOTIDE SEQUENCE [LARGE SCALE GENOMIC DNA]</scope>
    <source>
        <strain evidence="4">cv. Nemared</strain>
    </source>
</reference>